<evidence type="ECO:0000256" key="2">
    <source>
        <dbReference type="ARBA" id="ARBA00022741"/>
    </source>
</evidence>
<dbReference type="Gene3D" id="3.30.1370.110">
    <property type="match status" value="1"/>
</dbReference>
<accession>A0A0M4D909</accession>
<dbReference type="SUPFAM" id="SSF52540">
    <property type="entry name" value="P-loop containing nucleoside triphosphate hydrolases"/>
    <property type="match status" value="1"/>
</dbReference>
<dbReference type="InterPro" id="IPR045076">
    <property type="entry name" value="MutS"/>
</dbReference>
<comment type="subunit">
    <text evidence="7">Homodimer. Binds to stalled ribosomes, contacting rRNA.</text>
</comment>
<proteinExistence type="inferred from homology"/>
<dbReference type="SUPFAM" id="SSF160443">
    <property type="entry name" value="SMR domain-like"/>
    <property type="match status" value="1"/>
</dbReference>
<keyword evidence="3 7" id="KW-0378">Hydrolase</keyword>
<evidence type="ECO:0000256" key="8">
    <source>
        <dbReference type="SAM" id="Coils"/>
    </source>
</evidence>
<dbReference type="HAMAP" id="MF_00092">
    <property type="entry name" value="MutS2"/>
    <property type="match status" value="1"/>
</dbReference>
<feature type="binding site" evidence="7">
    <location>
        <begin position="340"/>
        <end position="347"/>
    </location>
    <ligand>
        <name>ATP</name>
        <dbReference type="ChEBI" id="CHEBI:30616"/>
    </ligand>
</feature>
<dbReference type="GO" id="GO:0005524">
    <property type="term" value="F:ATP binding"/>
    <property type="evidence" value="ECO:0007669"/>
    <property type="project" value="UniProtKB-UniRule"/>
</dbReference>
<evidence type="ECO:0000256" key="7">
    <source>
        <dbReference type="HAMAP-Rule" id="MF_00092"/>
    </source>
</evidence>
<dbReference type="EC" id="3.6.4.-" evidence="7"/>
<dbReference type="RefSeq" id="WP_053551884.1">
    <property type="nucleotide sequence ID" value="NZ_CP010802.1"/>
</dbReference>
<keyword evidence="6 7" id="KW-0238">DNA-binding</keyword>
<dbReference type="FunFam" id="3.40.50.300:FF:000830">
    <property type="entry name" value="Endonuclease MutS2"/>
    <property type="match status" value="1"/>
</dbReference>
<dbReference type="GO" id="GO:0140664">
    <property type="term" value="F:ATP-dependent DNA damage sensor activity"/>
    <property type="evidence" value="ECO:0007669"/>
    <property type="project" value="InterPro"/>
</dbReference>
<gene>
    <name evidence="10" type="primary">mutS-2</name>
    <name evidence="7" type="synonym">mutS2</name>
    <name evidence="7" type="synonym">rqcU</name>
    <name evidence="10" type="ORF">DSOUD_3187</name>
</gene>
<evidence type="ECO:0000256" key="1">
    <source>
        <dbReference type="ARBA" id="ARBA00022730"/>
    </source>
</evidence>
<dbReference type="PROSITE" id="PS50828">
    <property type="entry name" value="SMR"/>
    <property type="match status" value="1"/>
</dbReference>
<protein>
    <recommendedName>
        <fullName evidence="7">Endonuclease MutS2</fullName>
        <ecNumber evidence="7">3.1.-.-</ecNumber>
    </recommendedName>
    <alternativeName>
        <fullName evidence="7">Ribosome-associated protein quality control-upstream factor</fullName>
        <shortName evidence="7">RQC-upstream factor</shortName>
        <shortName evidence="7">RqcU</shortName>
        <ecNumber evidence="7">3.6.4.-</ecNumber>
    </alternativeName>
</protein>
<dbReference type="InterPro" id="IPR007696">
    <property type="entry name" value="DNA_mismatch_repair_MutS_core"/>
</dbReference>
<dbReference type="GO" id="GO:0072344">
    <property type="term" value="P:rescue of stalled ribosome"/>
    <property type="evidence" value="ECO:0007669"/>
    <property type="project" value="UniProtKB-UniRule"/>
</dbReference>
<evidence type="ECO:0000256" key="5">
    <source>
        <dbReference type="ARBA" id="ARBA00022884"/>
    </source>
</evidence>
<keyword evidence="11" id="KW-1185">Reference proteome</keyword>
<dbReference type="GO" id="GO:0019843">
    <property type="term" value="F:rRNA binding"/>
    <property type="evidence" value="ECO:0007669"/>
    <property type="project" value="UniProtKB-UniRule"/>
</dbReference>
<evidence type="ECO:0000256" key="6">
    <source>
        <dbReference type="ARBA" id="ARBA00023125"/>
    </source>
</evidence>
<dbReference type="EMBL" id="CP010802">
    <property type="protein sequence ID" value="ALC17910.1"/>
    <property type="molecule type" value="Genomic_DNA"/>
</dbReference>
<dbReference type="NCBIfam" id="TIGR01069">
    <property type="entry name" value="mutS2"/>
    <property type="match status" value="1"/>
</dbReference>
<dbReference type="GO" id="GO:0030983">
    <property type="term" value="F:mismatched DNA binding"/>
    <property type="evidence" value="ECO:0007669"/>
    <property type="project" value="InterPro"/>
</dbReference>
<evidence type="ECO:0000256" key="3">
    <source>
        <dbReference type="ARBA" id="ARBA00022801"/>
    </source>
</evidence>
<feature type="domain" description="Smr" evidence="9">
    <location>
        <begin position="718"/>
        <end position="787"/>
    </location>
</feature>
<dbReference type="SUPFAM" id="SSF48334">
    <property type="entry name" value="DNA repair protein MutS, domain III"/>
    <property type="match status" value="1"/>
</dbReference>
<evidence type="ECO:0000259" key="9">
    <source>
        <dbReference type="PROSITE" id="PS50828"/>
    </source>
</evidence>
<sequence length="788" mass="86630">MIEATLRVLEYDKVTGLLAQFAVTDPGRERALALRPLSAPEAVADSLAEVTEMTALLERQKSPPLAGCRDLRQPLRELHAEGTWLAPAVFLEVVSSVEAARDCRRYFTGRQEAPRLGVQAELLDPLPEVRQGIRESIGPRGEILDGASFELGEMRREILQTRGRIKRILEGLLASDTLSGVFQERIITERGGRYVLPVRADRRGQVKGFVHDESASGQTLYVEPAAALEANNQLQTHLREEKREEERILRRLSDLVRRQTPALLVNQQILARLDFVAAAGRFALASGATAPHLASEPLLELREARHPLLLFNSDGSRREGEAVPVDLLLGSDCDILVVSGPNTGGKTVALKTAGLLTLMVASGLPVPCHPESRVYLFGRVFADIGDEQSIEANLSTFSGHITRMRRILAEADRESLVLLDEAGTGTDPAEGGALALAVLDTLRGRGARVVVTTHLNLVKGYAHLQQGVQNAAVEFDEVTLAPTYRLHYGIPGASSAFTIARQLGLPEEVLARAEGYLSPGERDGLEVIESLNRLSAELEGDRAEARLLLRRAQSEHDRRHLLLAELEEQKRGILDKARRRGEQIVSEAEVRLRHLLRQAREAGSDARQQALLAGELQEVRGTLTDLRSEPLRKGRLPSEVVVGEILRVTVLGSDGEVVRLLGDEVELTVHGKKLRQPLSALEQYAPRRFAKSSRGRGGVRSSVEREGFQPRLMLVGRRVDGALPDLDRFLDDALLHGIREVEVVHGAGEGILRRAVREFLARHREVSAYHGADLSRGGDNVTIVELRE</sequence>
<evidence type="ECO:0000313" key="11">
    <source>
        <dbReference type="Proteomes" id="UP000057158"/>
    </source>
</evidence>
<dbReference type="InterPro" id="IPR005747">
    <property type="entry name" value="MutS2"/>
</dbReference>
<dbReference type="EC" id="3.1.-.-" evidence="7"/>
<keyword evidence="2 7" id="KW-0547">Nucleotide-binding</keyword>
<evidence type="ECO:0000313" key="10">
    <source>
        <dbReference type="EMBL" id="ALC17910.1"/>
    </source>
</evidence>
<dbReference type="Pfam" id="PF00488">
    <property type="entry name" value="MutS_V"/>
    <property type="match status" value="1"/>
</dbReference>
<dbReference type="SMART" id="SM00534">
    <property type="entry name" value="MUTSac"/>
    <property type="match status" value="1"/>
</dbReference>
<name>A0A0M4D909_9BACT</name>
<organism evidence="10 11">
    <name type="scientific">Desulfuromonas soudanensis</name>
    <dbReference type="NCBI Taxonomy" id="1603606"/>
    <lineage>
        <taxon>Bacteria</taxon>
        <taxon>Pseudomonadati</taxon>
        <taxon>Thermodesulfobacteriota</taxon>
        <taxon>Desulfuromonadia</taxon>
        <taxon>Desulfuromonadales</taxon>
        <taxon>Desulfuromonadaceae</taxon>
        <taxon>Desulfuromonas</taxon>
    </lineage>
</organism>
<dbReference type="STRING" id="1603606.DSOUD_3187"/>
<feature type="coiled-coil region" evidence="8">
    <location>
        <begin position="528"/>
        <end position="569"/>
    </location>
</feature>
<dbReference type="SMART" id="SM00533">
    <property type="entry name" value="MUTSd"/>
    <property type="match status" value="1"/>
</dbReference>
<dbReference type="GO" id="GO:0043023">
    <property type="term" value="F:ribosomal large subunit binding"/>
    <property type="evidence" value="ECO:0007669"/>
    <property type="project" value="UniProtKB-UniRule"/>
</dbReference>
<comment type="similarity">
    <text evidence="7">Belongs to the DNA mismatch repair MutS family. MutS2 subfamily.</text>
</comment>
<dbReference type="InterPro" id="IPR000432">
    <property type="entry name" value="DNA_mismatch_repair_MutS_C"/>
</dbReference>
<dbReference type="PIRSF" id="PIRSF005814">
    <property type="entry name" value="MutS_YshD"/>
    <property type="match status" value="1"/>
</dbReference>
<dbReference type="PATRIC" id="fig|1603606.3.peg.3431"/>
<dbReference type="Gene3D" id="3.40.50.300">
    <property type="entry name" value="P-loop containing nucleotide triphosphate hydrolases"/>
    <property type="match status" value="1"/>
</dbReference>
<comment type="function">
    <text evidence="7">Endonuclease that is involved in the suppression of homologous recombination and thus may have a key role in the control of bacterial genetic diversity.</text>
</comment>
<keyword evidence="8" id="KW-0175">Coiled coil</keyword>
<dbReference type="InterPro" id="IPR036063">
    <property type="entry name" value="Smr_dom_sf"/>
</dbReference>
<keyword evidence="1 7" id="KW-0699">rRNA-binding</keyword>
<reference evidence="10 11" key="1">
    <citation type="submission" date="2015-07" db="EMBL/GenBank/DDBJ databases">
        <title>Isolation and Genomic Characterization of a Novel Halophilic Metal-Reducing Deltaproteobacterium from the Deep Subsurface.</title>
        <authorList>
            <person name="Badalamenti J.P."/>
            <person name="Summers Z.M."/>
            <person name="Gralnick J.A."/>
            <person name="Bond D.R."/>
        </authorList>
    </citation>
    <scope>NUCLEOTIDE SEQUENCE [LARGE SCALE GENOMIC DNA]</scope>
    <source>
        <strain evidence="10 11">WTL</strain>
    </source>
</reference>
<dbReference type="Pfam" id="PF01713">
    <property type="entry name" value="Smr"/>
    <property type="match status" value="1"/>
</dbReference>
<dbReference type="SMART" id="SM00463">
    <property type="entry name" value="SMR"/>
    <property type="match status" value="1"/>
</dbReference>
<dbReference type="InterPro" id="IPR027417">
    <property type="entry name" value="P-loop_NTPase"/>
</dbReference>
<dbReference type="KEGG" id="des:DSOUD_3187"/>
<keyword evidence="7" id="KW-0255">Endonuclease</keyword>
<keyword evidence="5 7" id="KW-0694">RNA-binding</keyword>
<dbReference type="GO" id="GO:0006298">
    <property type="term" value="P:mismatch repair"/>
    <property type="evidence" value="ECO:0007669"/>
    <property type="project" value="InterPro"/>
</dbReference>
<keyword evidence="7" id="KW-0540">Nuclease</keyword>
<keyword evidence="4 7" id="KW-0067">ATP-binding</keyword>
<feature type="coiled-coil region" evidence="8">
    <location>
        <begin position="227"/>
        <end position="258"/>
    </location>
</feature>
<dbReference type="PANTHER" id="PTHR48466:SF2">
    <property type="entry name" value="OS10G0509000 PROTEIN"/>
    <property type="match status" value="1"/>
</dbReference>
<dbReference type="GO" id="GO:0016887">
    <property type="term" value="F:ATP hydrolysis activity"/>
    <property type="evidence" value="ECO:0007669"/>
    <property type="project" value="InterPro"/>
</dbReference>
<evidence type="ECO:0000256" key="4">
    <source>
        <dbReference type="ARBA" id="ARBA00022840"/>
    </source>
</evidence>
<dbReference type="OrthoDB" id="9808166at2"/>
<dbReference type="Proteomes" id="UP000057158">
    <property type="component" value="Chromosome"/>
</dbReference>
<dbReference type="InterPro" id="IPR036187">
    <property type="entry name" value="DNA_mismatch_repair_MutS_sf"/>
</dbReference>
<dbReference type="InterPro" id="IPR002625">
    <property type="entry name" value="Smr_dom"/>
</dbReference>
<dbReference type="GO" id="GO:0045910">
    <property type="term" value="P:negative regulation of DNA recombination"/>
    <property type="evidence" value="ECO:0007669"/>
    <property type="project" value="InterPro"/>
</dbReference>
<comment type="function">
    <text evidence="7">Acts as a ribosome collision sensor, splitting the ribosome into its 2 subunits. Detects stalled/collided 70S ribosomes which it binds and splits by an ATP-hydrolysis driven conformational change. Acts upstream of the ribosome quality control system (RQC), a ribosome-associated complex that mediates the extraction of incompletely synthesized nascent chains from stalled ribosomes and their subsequent degradation. Probably generates substrates for RQC.</text>
</comment>
<dbReference type="GO" id="GO:0004519">
    <property type="term" value="F:endonuclease activity"/>
    <property type="evidence" value="ECO:0007669"/>
    <property type="project" value="UniProtKB-UniRule"/>
</dbReference>
<dbReference type="AlphaFoldDB" id="A0A0M4D909"/>
<dbReference type="PANTHER" id="PTHR48466">
    <property type="entry name" value="OS10G0509000 PROTEIN-RELATED"/>
    <property type="match status" value="1"/>
</dbReference>